<evidence type="ECO:0000313" key="2">
    <source>
        <dbReference type="Proteomes" id="UP000663720"/>
    </source>
</evidence>
<organism evidence="1 2">
    <name type="scientific">Desulfonema limicola</name>
    <dbReference type="NCBI Taxonomy" id="45656"/>
    <lineage>
        <taxon>Bacteria</taxon>
        <taxon>Pseudomonadati</taxon>
        <taxon>Thermodesulfobacteriota</taxon>
        <taxon>Desulfobacteria</taxon>
        <taxon>Desulfobacterales</taxon>
        <taxon>Desulfococcaceae</taxon>
        <taxon>Desulfonema</taxon>
    </lineage>
</organism>
<dbReference type="EMBL" id="CP061799">
    <property type="protein sequence ID" value="QTA78420.1"/>
    <property type="molecule type" value="Genomic_DNA"/>
</dbReference>
<dbReference type="KEGG" id="dli:dnl_06410"/>
<evidence type="ECO:0000313" key="1">
    <source>
        <dbReference type="EMBL" id="QTA78420.1"/>
    </source>
</evidence>
<reference evidence="1" key="1">
    <citation type="journal article" date="2021" name="Microb. Physiol.">
        <title>Proteogenomic Insights into the Physiology of Marine, Sulfate-Reducing, Filamentous Desulfonema limicola and Desulfonema magnum.</title>
        <authorList>
            <person name="Schnaars V."/>
            <person name="Wohlbrand L."/>
            <person name="Scheve S."/>
            <person name="Hinrichs C."/>
            <person name="Reinhardt R."/>
            <person name="Rabus R."/>
        </authorList>
    </citation>
    <scope>NUCLEOTIDE SEQUENCE</scope>
    <source>
        <strain evidence="1">5ac10</strain>
    </source>
</reference>
<keyword evidence="2" id="KW-1185">Reference proteome</keyword>
<accession>A0A975GER9</accession>
<proteinExistence type="predicted"/>
<dbReference type="AlphaFoldDB" id="A0A975GER9"/>
<gene>
    <name evidence="1" type="ORF">dnl_06410</name>
</gene>
<dbReference type="RefSeq" id="WP_207690278.1">
    <property type="nucleotide sequence ID" value="NZ_CP061799.1"/>
</dbReference>
<name>A0A975GER9_9BACT</name>
<protein>
    <submittedName>
        <fullName evidence="1">Uncharacterized protein</fullName>
    </submittedName>
</protein>
<sequence length="429" mass="49674">MKFDNLKTILEHLCYFGEITHQEAKSQNIASAADVLVSLGYLIDTNGNWMITDRFLLLFPIADITELRRKIFFNHPGYRQYLTLIAASEITRRGIEGAMEQVEEYIINHMPHICADINKLIDRIEENLGSKPVKSYSPGELISGFKHLIKEIQQNQEQDFESWNKDLLGFSGTQETIFQAIIARNALAGTDDPIIKTEQKIEPDYIITLNRELTFPTGRPVFFPYLNHTEIENKTFNPCDNISQWLTRKSVFSSIPLISPDNPHNEYKIKDIQDAFCSHPVSWILIQLGIFEFVQKTVSGINRLRLIKQSGKQGKTKDISIELDLDKIPAGYFTNLLPELIEILGFRWVEPFKTTNENRLHYLISAMMKADIFELNEQLEFVLTESFSASLFERPRFQLINKGVKPFREKLIEKLEAINREEPEYNENH</sequence>
<dbReference type="Proteomes" id="UP000663720">
    <property type="component" value="Chromosome"/>
</dbReference>